<dbReference type="Gene3D" id="3.40.50.300">
    <property type="entry name" value="P-loop containing nucleotide triphosphate hydrolases"/>
    <property type="match status" value="1"/>
</dbReference>
<dbReference type="InterPro" id="IPR027417">
    <property type="entry name" value="P-loop_NTPase"/>
</dbReference>
<gene>
    <name evidence="2" type="ORF">HMPREF1544_07121</name>
</gene>
<dbReference type="STRING" id="1220926.S2K1K2"/>
<dbReference type="Proteomes" id="UP000014254">
    <property type="component" value="Unassembled WGS sequence"/>
</dbReference>
<reference evidence="3" key="1">
    <citation type="submission" date="2013-05" db="EMBL/GenBank/DDBJ databases">
        <title>The Genome sequence of Mucor circinelloides f. circinelloides 1006PhL.</title>
        <authorList>
            <consortium name="The Broad Institute Genomics Platform"/>
            <person name="Cuomo C."/>
            <person name="Earl A."/>
            <person name="Findley K."/>
            <person name="Lee S.C."/>
            <person name="Walker B."/>
            <person name="Young S."/>
            <person name="Zeng Q."/>
            <person name="Gargeya S."/>
            <person name="Fitzgerald M."/>
            <person name="Haas B."/>
            <person name="Abouelleil A."/>
            <person name="Allen A.W."/>
            <person name="Alvarado L."/>
            <person name="Arachchi H.M."/>
            <person name="Berlin A.M."/>
            <person name="Chapman S.B."/>
            <person name="Gainer-Dewar J."/>
            <person name="Goldberg J."/>
            <person name="Griggs A."/>
            <person name="Gujja S."/>
            <person name="Hansen M."/>
            <person name="Howarth C."/>
            <person name="Imamovic A."/>
            <person name="Ireland A."/>
            <person name="Larimer J."/>
            <person name="McCowan C."/>
            <person name="Murphy C."/>
            <person name="Pearson M."/>
            <person name="Poon T.W."/>
            <person name="Priest M."/>
            <person name="Roberts A."/>
            <person name="Saif S."/>
            <person name="Shea T."/>
            <person name="Sisk P."/>
            <person name="Sykes S."/>
            <person name="Wortman J."/>
            <person name="Nusbaum C."/>
            <person name="Birren B."/>
        </authorList>
    </citation>
    <scope>NUCLEOTIDE SEQUENCE [LARGE SCALE GENOMIC DNA]</scope>
    <source>
        <strain evidence="3">1006PhL</strain>
    </source>
</reference>
<evidence type="ECO:0000256" key="1">
    <source>
        <dbReference type="ARBA" id="ARBA00022737"/>
    </source>
</evidence>
<evidence type="ECO:0000313" key="3">
    <source>
        <dbReference type="Proteomes" id="UP000014254"/>
    </source>
</evidence>
<dbReference type="InParanoid" id="S2K1K2"/>
<keyword evidence="1" id="KW-0677">Repeat</keyword>
<dbReference type="GO" id="GO:0005524">
    <property type="term" value="F:ATP binding"/>
    <property type="evidence" value="ECO:0007669"/>
    <property type="project" value="TreeGrafter"/>
</dbReference>
<keyword evidence="3" id="KW-1185">Reference proteome</keyword>
<dbReference type="SUPFAM" id="SSF52540">
    <property type="entry name" value="P-loop containing nucleoside triphosphate hydrolases"/>
    <property type="match status" value="1"/>
</dbReference>
<dbReference type="EMBL" id="KE123997">
    <property type="protein sequence ID" value="EPB86045.1"/>
    <property type="molecule type" value="Genomic_DNA"/>
</dbReference>
<evidence type="ECO:0000313" key="2">
    <source>
        <dbReference type="EMBL" id="EPB86045.1"/>
    </source>
</evidence>
<evidence type="ECO:0008006" key="4">
    <source>
        <dbReference type="Google" id="ProtNLM"/>
    </source>
</evidence>
<organism evidence="2 3">
    <name type="scientific">Mucor circinelloides f. circinelloides (strain 1006PhL)</name>
    <name type="common">Mucormycosis agent</name>
    <name type="synonym">Calyptromyces circinelloides</name>
    <dbReference type="NCBI Taxonomy" id="1220926"/>
    <lineage>
        <taxon>Eukaryota</taxon>
        <taxon>Fungi</taxon>
        <taxon>Fungi incertae sedis</taxon>
        <taxon>Mucoromycota</taxon>
        <taxon>Mucoromycotina</taxon>
        <taxon>Mucoromycetes</taxon>
        <taxon>Mucorales</taxon>
        <taxon>Mucorineae</taxon>
        <taxon>Mucoraceae</taxon>
        <taxon>Mucor</taxon>
    </lineage>
</organism>
<dbReference type="PANTHER" id="PTHR19211:SF14">
    <property type="entry name" value="ATP-BINDING CASSETTE SUB-FAMILY F MEMBER 1"/>
    <property type="match status" value="1"/>
</dbReference>
<dbReference type="eggNOG" id="KOG0062">
    <property type="taxonomic scope" value="Eukaryota"/>
</dbReference>
<accession>S2K1K2</accession>
<proteinExistence type="predicted"/>
<dbReference type="AlphaFoldDB" id="S2K1K2"/>
<sequence>MINEVVAQVFERIELLDGEERRKNRAYKPLKSLGFDENDMVLVVVSHDRGFLTNVTEEIIALKDKQLKYHRGNYQDWEANTKEQRICKQTLLDACIEHNLQTTKVTEGDKRPGIVKSIQKKLERLGMKKAEDSKRFKQSYSSGRHLTARVQIEVEQGVKAAAIKIAEPSQLRYNGLVFRMSDASFKYKKSTIGRNISSYSVKKGYFSQHAMDQLDLDLLPVDYMMKQYPTLSKHECRAHSINVGTSGKIPLRNIRYFTGGQRNHITFALILYKRPHVWILDEITNHLGMGKVQKLVDSLVDFSGALIVVSHDVWFLTQILEPKADDSDSDVEEEPVQREAYTIKQGVVNKWGKGMDAYAVSVLRTEKAE</sequence>
<dbReference type="PANTHER" id="PTHR19211">
    <property type="entry name" value="ATP-BINDING TRANSPORT PROTEIN-RELATED"/>
    <property type="match status" value="1"/>
</dbReference>
<dbReference type="OrthoDB" id="2110130at2759"/>
<protein>
    <recommendedName>
        <fullName evidence="4">ABC transporter domain-containing protein</fullName>
    </recommendedName>
</protein>
<dbReference type="InterPro" id="IPR050611">
    <property type="entry name" value="ABCF"/>
</dbReference>
<name>S2K1K2_MUCC1</name>
<dbReference type="VEuPathDB" id="FungiDB:HMPREF1544_07121"/>